<feature type="transmembrane region" description="Helical" evidence="5">
    <location>
        <begin position="140"/>
        <end position="170"/>
    </location>
</feature>
<protein>
    <submittedName>
        <fullName evidence="7">O-antigen ligase family protein</fullName>
    </submittedName>
</protein>
<feature type="transmembrane region" description="Helical" evidence="5">
    <location>
        <begin position="182"/>
        <end position="206"/>
    </location>
</feature>
<feature type="transmembrane region" description="Helical" evidence="5">
    <location>
        <begin position="20"/>
        <end position="37"/>
    </location>
</feature>
<feature type="transmembrane region" description="Helical" evidence="5">
    <location>
        <begin position="327"/>
        <end position="343"/>
    </location>
</feature>
<dbReference type="Proteomes" id="UP001198402">
    <property type="component" value="Unassembled WGS sequence"/>
</dbReference>
<comment type="subcellular location">
    <subcellularLocation>
        <location evidence="1">Membrane</location>
        <topology evidence="1">Multi-pass membrane protein</topology>
    </subcellularLocation>
</comment>
<dbReference type="InterPro" id="IPR051533">
    <property type="entry name" value="WaaL-like"/>
</dbReference>
<evidence type="ECO:0000256" key="2">
    <source>
        <dbReference type="ARBA" id="ARBA00022692"/>
    </source>
</evidence>
<evidence type="ECO:0000256" key="3">
    <source>
        <dbReference type="ARBA" id="ARBA00022989"/>
    </source>
</evidence>
<dbReference type="Pfam" id="PF04932">
    <property type="entry name" value="Wzy_C"/>
    <property type="match status" value="1"/>
</dbReference>
<evidence type="ECO:0000259" key="6">
    <source>
        <dbReference type="Pfam" id="PF04932"/>
    </source>
</evidence>
<keyword evidence="2 5" id="KW-0812">Transmembrane</keyword>
<keyword evidence="7" id="KW-0436">Ligase</keyword>
<evidence type="ECO:0000256" key="4">
    <source>
        <dbReference type="ARBA" id="ARBA00023136"/>
    </source>
</evidence>
<organism evidence="7 8">
    <name type="scientific">Winogradskyella vincentii</name>
    <dbReference type="NCBI Taxonomy" id="2877122"/>
    <lineage>
        <taxon>Bacteria</taxon>
        <taxon>Pseudomonadati</taxon>
        <taxon>Bacteroidota</taxon>
        <taxon>Flavobacteriia</taxon>
        <taxon>Flavobacteriales</taxon>
        <taxon>Flavobacteriaceae</taxon>
        <taxon>Winogradskyella</taxon>
    </lineage>
</organism>
<evidence type="ECO:0000313" key="7">
    <source>
        <dbReference type="EMBL" id="MCA0152370.1"/>
    </source>
</evidence>
<keyword evidence="4 5" id="KW-0472">Membrane</keyword>
<feature type="transmembrane region" description="Helical" evidence="5">
    <location>
        <begin position="296"/>
        <end position="315"/>
    </location>
</feature>
<reference evidence="8" key="1">
    <citation type="submission" date="2023-07" db="EMBL/GenBank/DDBJ databases">
        <authorList>
            <person name="Yue Y."/>
        </authorList>
    </citation>
    <scope>NUCLEOTIDE SEQUENCE [LARGE SCALE GENOMIC DNA]</scope>
    <source>
        <strain evidence="8">2Y89</strain>
    </source>
</reference>
<gene>
    <name evidence="7" type="ORF">LBV24_04020</name>
</gene>
<keyword evidence="8" id="KW-1185">Reference proteome</keyword>
<evidence type="ECO:0000256" key="5">
    <source>
        <dbReference type="SAM" id="Phobius"/>
    </source>
</evidence>
<sequence length="376" mass="44090">MFSYYFKKTSGVVRFLRQYMALIISSIILFLTFYNALNHKSLLKIVFRIRKVILYSLMIVVIYGSIEYLIVEFKVDSLRETLYLFNYLPFTDVLIDQRTYRISSVTFEPPALATYLITASGWMFSYIITDKGIKRFVPALLVVLFSFLSGSRAGFFIIIVQIFIFILYILKDRKFNRLFVNIFLTTAFSFAFVVVFFGSTATEYVYDELNSFELEDNVHANSNKTRFGIQYALFEVFKENPIRGVGFGLQAFESKEKYPDWATENNWEFSWRYLNEDEPSFPPGYNMYLRLLSETGIIGLGIFVLFLVSILLCCYNMTFVRKGDFRVLGFIITISMAGYIFNWLKMDTFRIYGFWLCLALLIAYQKQKQINIEKTS</sequence>
<comment type="caution">
    <text evidence="7">The sequence shown here is derived from an EMBL/GenBank/DDBJ whole genome shotgun (WGS) entry which is preliminary data.</text>
</comment>
<feature type="transmembrane region" description="Helical" evidence="5">
    <location>
        <begin position="349"/>
        <end position="364"/>
    </location>
</feature>
<dbReference type="PANTHER" id="PTHR37422:SF13">
    <property type="entry name" value="LIPOPOLYSACCHARIDE BIOSYNTHESIS PROTEIN PA4999-RELATED"/>
    <property type="match status" value="1"/>
</dbReference>
<dbReference type="GO" id="GO:0016874">
    <property type="term" value="F:ligase activity"/>
    <property type="evidence" value="ECO:0007669"/>
    <property type="project" value="UniProtKB-KW"/>
</dbReference>
<proteinExistence type="predicted"/>
<accession>A0ABS7XZC5</accession>
<keyword evidence="3 5" id="KW-1133">Transmembrane helix</keyword>
<feature type="transmembrane region" description="Helical" evidence="5">
    <location>
        <begin position="52"/>
        <end position="71"/>
    </location>
</feature>
<dbReference type="EMBL" id="JAIUJS010000002">
    <property type="protein sequence ID" value="MCA0152370.1"/>
    <property type="molecule type" value="Genomic_DNA"/>
</dbReference>
<evidence type="ECO:0000313" key="8">
    <source>
        <dbReference type="Proteomes" id="UP001198402"/>
    </source>
</evidence>
<name>A0ABS7XZC5_9FLAO</name>
<dbReference type="InterPro" id="IPR007016">
    <property type="entry name" value="O-antigen_ligase-rel_domated"/>
</dbReference>
<feature type="domain" description="O-antigen ligase-related" evidence="6">
    <location>
        <begin position="139"/>
        <end position="304"/>
    </location>
</feature>
<dbReference type="PANTHER" id="PTHR37422">
    <property type="entry name" value="TEICHURONIC ACID BIOSYNTHESIS PROTEIN TUAE"/>
    <property type="match status" value="1"/>
</dbReference>
<dbReference type="RefSeq" id="WP_224477310.1">
    <property type="nucleotide sequence ID" value="NZ_JAIUJS010000002.1"/>
</dbReference>
<evidence type="ECO:0000256" key="1">
    <source>
        <dbReference type="ARBA" id="ARBA00004141"/>
    </source>
</evidence>